<dbReference type="Proteomes" id="UP000009170">
    <property type="component" value="Unassembled WGS sequence"/>
</dbReference>
<dbReference type="Pfam" id="PF00249">
    <property type="entry name" value="Myb_DNA-binding"/>
    <property type="match status" value="1"/>
</dbReference>
<evidence type="ECO:0000259" key="4">
    <source>
        <dbReference type="PROSITE" id="PS50090"/>
    </source>
</evidence>
<dbReference type="InterPro" id="IPR017930">
    <property type="entry name" value="Myb_dom"/>
</dbReference>
<accession>A0A090M4P1</accession>
<dbReference type="PROSITE" id="PS50053">
    <property type="entry name" value="UBIQUITIN_2"/>
    <property type="match status" value="1"/>
</dbReference>
<organism evidence="6 7">
    <name type="scientific">Ostreococcus tauri</name>
    <name type="common">Marine green alga</name>
    <dbReference type="NCBI Taxonomy" id="70448"/>
    <lineage>
        <taxon>Eukaryota</taxon>
        <taxon>Viridiplantae</taxon>
        <taxon>Chlorophyta</taxon>
        <taxon>Mamiellophyceae</taxon>
        <taxon>Mamiellales</taxon>
        <taxon>Bathycoccaceae</taxon>
        <taxon>Ostreococcus</taxon>
    </lineage>
</organism>
<dbReference type="InParanoid" id="A0A090M4P1"/>
<dbReference type="PROSITE" id="PS51294">
    <property type="entry name" value="HTH_MYB"/>
    <property type="match status" value="1"/>
</dbReference>
<evidence type="ECO:0000313" key="7">
    <source>
        <dbReference type="Proteomes" id="UP000009170"/>
    </source>
</evidence>
<feature type="region of interest" description="Disordered" evidence="2">
    <location>
        <begin position="158"/>
        <end position="186"/>
    </location>
</feature>
<reference evidence="7" key="1">
    <citation type="journal article" date="2006" name="Proc. Natl. Acad. Sci. U.S.A.">
        <title>Genome analysis of the smallest free-living eukaryote Ostreococcus tauri unveils many unique features.</title>
        <authorList>
            <person name="Derelle E."/>
            <person name="Ferraz C."/>
            <person name="Rombauts S."/>
            <person name="Rouze P."/>
            <person name="Worden A.Z."/>
            <person name="Robbens S."/>
            <person name="Partensky F."/>
            <person name="Degroeve S."/>
            <person name="Echeynie S."/>
            <person name="Cooke R."/>
            <person name="Saeys Y."/>
            <person name="Wuyts J."/>
            <person name="Jabbari K."/>
            <person name="Bowler C."/>
            <person name="Panaud O."/>
            <person name="Piegu B."/>
            <person name="Ball S.G."/>
            <person name="Ral J.-P."/>
            <person name="Bouget F.-Y."/>
            <person name="Piganeau G."/>
            <person name="De Baets B."/>
            <person name="Picard A."/>
            <person name="Delseny M."/>
            <person name="Demaille J."/>
            <person name="Van de Peer Y."/>
            <person name="Moreau H."/>
        </authorList>
    </citation>
    <scope>NUCLEOTIDE SEQUENCE [LARGE SCALE GENOMIC DNA]</scope>
    <source>
        <strain evidence="7">OTTH 0595 / CCAP 157/2 / RCC745</strain>
    </source>
</reference>
<feature type="domain" description="Ubiquitin-like" evidence="3">
    <location>
        <begin position="68"/>
        <end position="150"/>
    </location>
</feature>
<dbReference type="CDD" id="cd11660">
    <property type="entry name" value="SANT_TRF"/>
    <property type="match status" value="1"/>
</dbReference>
<dbReference type="SUPFAM" id="SSF54236">
    <property type="entry name" value="Ubiquitin-like"/>
    <property type="match status" value="1"/>
</dbReference>
<evidence type="ECO:0000259" key="3">
    <source>
        <dbReference type="PROSITE" id="PS50053"/>
    </source>
</evidence>
<feature type="region of interest" description="Disordered" evidence="2">
    <location>
        <begin position="1"/>
        <end position="38"/>
    </location>
</feature>
<protein>
    <submittedName>
        <fullName evidence="6">Ubiquitin supergroup</fullName>
    </submittedName>
</protein>
<keyword evidence="1" id="KW-0539">Nucleus</keyword>
<dbReference type="Gene3D" id="1.10.246.220">
    <property type="match status" value="1"/>
</dbReference>
<feature type="domain" description="HTH myb-type" evidence="5">
    <location>
        <begin position="180"/>
        <end position="238"/>
    </location>
</feature>
<dbReference type="InterPro" id="IPR000626">
    <property type="entry name" value="Ubiquitin-like_dom"/>
</dbReference>
<keyword evidence="7" id="KW-1185">Reference proteome</keyword>
<dbReference type="EMBL" id="CAID01000003">
    <property type="protein sequence ID" value="CEF97089.1"/>
    <property type="molecule type" value="Genomic_DNA"/>
</dbReference>
<comment type="caution">
    <text evidence="6">The sequence shown here is derived from an EMBL/GenBank/DDBJ whole genome shotgun (WGS) entry which is preliminary data.</text>
</comment>
<dbReference type="InterPro" id="IPR009057">
    <property type="entry name" value="Homeodomain-like_sf"/>
</dbReference>
<dbReference type="PROSITE" id="PS50090">
    <property type="entry name" value="MYB_LIKE"/>
    <property type="match status" value="1"/>
</dbReference>
<feature type="compositionally biased region" description="Basic and acidic residues" evidence="2">
    <location>
        <begin position="23"/>
        <end position="38"/>
    </location>
</feature>
<evidence type="ECO:0000259" key="5">
    <source>
        <dbReference type="PROSITE" id="PS51294"/>
    </source>
</evidence>
<reference evidence="6 7" key="2">
    <citation type="journal article" date="2014" name="BMC Genomics">
        <title>An improved genome of the model marine alga Ostreococcus tauri unfolds by assessing Illumina de novo assemblies.</title>
        <authorList>
            <person name="Blanc-Mathieu R."/>
            <person name="Verhelst B."/>
            <person name="Derelle E."/>
            <person name="Rombauts S."/>
            <person name="Bouget F.Y."/>
            <person name="Carre I."/>
            <person name="Chateau A."/>
            <person name="Eyre-Walker A."/>
            <person name="Grimsley N."/>
            <person name="Moreau H."/>
            <person name="Piegu B."/>
            <person name="Rivals E."/>
            <person name="Schackwitz W."/>
            <person name="Van de Peer Y."/>
            <person name="Piganeau G."/>
        </authorList>
    </citation>
    <scope>NUCLEOTIDE SEQUENCE [LARGE SCALE GENOMIC DNA]</scope>
    <source>
        <strain evidence="7">OTTH 0595 / CCAP 157/2 / RCC745</strain>
    </source>
</reference>
<evidence type="ECO:0000313" key="6">
    <source>
        <dbReference type="EMBL" id="CEF97089.1"/>
    </source>
</evidence>
<feature type="compositionally biased region" description="Basic residues" evidence="2">
    <location>
        <begin position="1"/>
        <end position="10"/>
    </location>
</feature>
<dbReference type="CDD" id="cd17039">
    <property type="entry name" value="Ubl_ubiquitin_like"/>
    <property type="match status" value="1"/>
</dbReference>
<dbReference type="SMART" id="SM00717">
    <property type="entry name" value="SANT"/>
    <property type="match status" value="1"/>
</dbReference>
<dbReference type="AlphaFoldDB" id="A0A090M4P1"/>
<dbReference type="GeneID" id="9833034"/>
<dbReference type="SUPFAM" id="SSF46689">
    <property type="entry name" value="Homeodomain-like"/>
    <property type="match status" value="1"/>
</dbReference>
<sequence>MTRASKRKATVPKPTTKANAKAGTKDKKPTETSKKAEKVVAGSLAATQSKAPVDPFAFEEGDVVVGSISLTVKWVMKGHTTSEWTFSVPADATVDSLRKMVEETTDGVLKAHAIILKHKSKEMDRTSALLSDYGIGDGSEVVLLLNHEAGPVPVPPTAVNHGFPGEPVAKKAKKDKKEGQSDKKRERFTKAEAEDLIKGVELYGLGQWAQIKLAYFRSTQRTGVDLKDKWRNLVTASQRPPGFKFRVEYLNDPAFLGHVAKVNTDALSKHRE</sequence>
<gene>
    <name evidence="6" type="ORF">OT_ostta03g02140</name>
</gene>
<evidence type="ECO:0000256" key="1">
    <source>
        <dbReference type="ARBA" id="ARBA00023242"/>
    </source>
</evidence>
<feature type="domain" description="Myb-like" evidence="4">
    <location>
        <begin position="180"/>
        <end position="234"/>
    </location>
</feature>
<dbReference type="PANTHER" id="PTHR46734:SF1">
    <property type="entry name" value="TELOMERIC REPEAT-BINDING FACTOR 1"/>
    <property type="match status" value="1"/>
</dbReference>
<name>A0A090M4P1_OSTTA</name>
<dbReference type="KEGG" id="ota:OT_ostta03g02140"/>
<feature type="compositionally biased region" description="Basic and acidic residues" evidence="2">
    <location>
        <begin position="175"/>
        <end position="186"/>
    </location>
</feature>
<dbReference type="PANTHER" id="PTHR46734">
    <property type="entry name" value="TELOMERIC REPEAT-BINDING FACTOR 1 TERF1"/>
    <property type="match status" value="1"/>
</dbReference>
<dbReference type="InterPro" id="IPR029071">
    <property type="entry name" value="Ubiquitin-like_domsf"/>
</dbReference>
<dbReference type="InterPro" id="IPR052450">
    <property type="entry name" value="TRBD-Containing_Protein"/>
</dbReference>
<dbReference type="Gene3D" id="3.10.20.90">
    <property type="entry name" value="Phosphatidylinositol 3-kinase Catalytic Subunit, Chain A, domain 1"/>
    <property type="match status" value="1"/>
</dbReference>
<proteinExistence type="predicted"/>
<dbReference type="RefSeq" id="XP_022838480.1">
    <property type="nucleotide sequence ID" value="XM_022984747.1"/>
</dbReference>
<evidence type="ECO:0000256" key="2">
    <source>
        <dbReference type="SAM" id="MobiDB-lite"/>
    </source>
</evidence>
<dbReference type="OrthoDB" id="608866at2759"/>
<dbReference type="InterPro" id="IPR001005">
    <property type="entry name" value="SANT/Myb"/>
</dbReference>